<feature type="region of interest" description="Disordered" evidence="4">
    <location>
        <begin position="110"/>
        <end position="129"/>
    </location>
</feature>
<protein>
    <recommendedName>
        <fullName evidence="5">RanBP2-type domain-containing protein</fullName>
    </recommendedName>
</protein>
<feature type="domain" description="RanBP2-type" evidence="5">
    <location>
        <begin position="199"/>
        <end position="228"/>
    </location>
</feature>
<comment type="caution">
    <text evidence="6">The sequence shown here is derived from an EMBL/GenBank/DDBJ whole genome shotgun (WGS) entry which is preliminary data.</text>
</comment>
<gene>
    <name evidence="6" type="ORF">CCMP2556_LOCUS2947</name>
</gene>
<sequence>MSTWQCGKCGFNNRPGNNVCGGTGSLGCKQPRPDRQVDLGSRALAEADMVQDLERRLLLESLGLDEGYRAPPPDPAIAAVFKGNQQIPVPEAFPPDILPPSIFTTKAATFAEPRSPPPAPTEAQSSLSPSFLPAEAPAVSAASGASGAGVEWLCRCGFRNRASNSTCGGTGHLGCSLPKHVGQIDEREGSQPLPVPSTGIWQCLHCGFRNRPTNSICGGTGAMGCSALRPDLEPREPENAPRTVPPVRTDAVATGAWVCGSCGFKNHAGNDKCGGIGPLGCKEPRVGPGQEKDSEPVKETEPWLCSACDSKNEGSEMLFCSSCQAPRRFTGVLKSIGGDYAFVACTETAAAYGRDVYVSKAILHHAFCRGGAATSGISVSFMIALNDAGQPNVRHLLPLNRGTGMEDHDFEGTVKYLSEEKGFGFVECQEIMDMYGGDAHADYSFLKSCSLGQPVTFLIRLGQIGGRPQVTKLSISGPPPAMLPATSESVAAEVVADAWQGRVLLLGEGDFTFASAAAVLHQDSAIDATTVLEEEQWKERYPNHVDMVDGLRKLGHDARFGVDARQVNCANYSMVIFNFPAVAMQDCTDLKPEKAGSISGELALDFLKNAQATSDLGTLLVLGLWGRCDGQPDKRLYGQDSHELVASAIAEGTRCLEDALPVGFVRSGVHADYNFYKPYTEAFGTGHIAWIWLMRKRSILAEGPTQ</sequence>
<proteinExistence type="predicted"/>
<evidence type="ECO:0000259" key="5">
    <source>
        <dbReference type="SMART" id="SM00547"/>
    </source>
</evidence>
<evidence type="ECO:0000256" key="4">
    <source>
        <dbReference type="SAM" id="MobiDB-lite"/>
    </source>
</evidence>
<keyword evidence="3" id="KW-0862">Zinc</keyword>
<dbReference type="EMBL" id="CAXAMN010001114">
    <property type="protein sequence ID" value="CAK8992666.1"/>
    <property type="molecule type" value="Genomic_DNA"/>
</dbReference>
<feature type="domain" description="RanBP2-type" evidence="5">
    <location>
        <begin position="301"/>
        <end position="326"/>
    </location>
</feature>
<feature type="domain" description="RanBP2-type" evidence="5">
    <location>
        <begin position="255"/>
        <end position="284"/>
    </location>
</feature>
<organism evidence="6 7">
    <name type="scientific">Durusdinium trenchii</name>
    <dbReference type="NCBI Taxonomy" id="1381693"/>
    <lineage>
        <taxon>Eukaryota</taxon>
        <taxon>Sar</taxon>
        <taxon>Alveolata</taxon>
        <taxon>Dinophyceae</taxon>
        <taxon>Suessiales</taxon>
        <taxon>Symbiodiniaceae</taxon>
        <taxon>Durusdinium</taxon>
    </lineage>
</organism>
<name>A0ABP0HR35_9DINO</name>
<evidence type="ECO:0000256" key="2">
    <source>
        <dbReference type="ARBA" id="ARBA00022771"/>
    </source>
</evidence>
<accession>A0ABP0HR35</accession>
<evidence type="ECO:0000313" key="7">
    <source>
        <dbReference type="Proteomes" id="UP001642484"/>
    </source>
</evidence>
<dbReference type="SMART" id="SM00547">
    <property type="entry name" value="ZnF_RBZ"/>
    <property type="match status" value="5"/>
</dbReference>
<keyword evidence="7" id="KW-1185">Reference proteome</keyword>
<feature type="domain" description="RanBP2-type" evidence="5">
    <location>
        <begin position="2"/>
        <end position="31"/>
    </location>
</feature>
<evidence type="ECO:0000256" key="1">
    <source>
        <dbReference type="ARBA" id="ARBA00022723"/>
    </source>
</evidence>
<dbReference type="Proteomes" id="UP001642484">
    <property type="component" value="Unassembled WGS sequence"/>
</dbReference>
<evidence type="ECO:0000256" key="3">
    <source>
        <dbReference type="ARBA" id="ARBA00022833"/>
    </source>
</evidence>
<reference evidence="6 7" key="1">
    <citation type="submission" date="2024-02" db="EMBL/GenBank/DDBJ databases">
        <authorList>
            <person name="Chen Y."/>
            <person name="Shah S."/>
            <person name="Dougan E. K."/>
            <person name="Thang M."/>
            <person name="Chan C."/>
        </authorList>
    </citation>
    <scope>NUCLEOTIDE SEQUENCE [LARGE SCALE GENOMIC DNA]</scope>
</reference>
<evidence type="ECO:0000313" key="6">
    <source>
        <dbReference type="EMBL" id="CAK8992666.1"/>
    </source>
</evidence>
<dbReference type="Pfam" id="PF10354">
    <property type="entry name" value="BMT5-like"/>
    <property type="match status" value="1"/>
</dbReference>
<dbReference type="InterPro" id="IPR001876">
    <property type="entry name" value="Znf_RanBP2"/>
</dbReference>
<feature type="domain" description="RanBP2-type" evidence="5">
    <location>
        <begin position="150"/>
        <end position="178"/>
    </location>
</feature>
<keyword evidence="2" id="KW-0863">Zinc-finger</keyword>
<keyword evidence="1" id="KW-0479">Metal-binding</keyword>
<dbReference type="InterPro" id="IPR019446">
    <property type="entry name" value="BMT5-like"/>
</dbReference>